<gene>
    <name evidence="5" type="ORF">DYP60_07185</name>
</gene>
<dbReference type="InterPro" id="IPR000524">
    <property type="entry name" value="Tscrpt_reg_HTH_GntR"/>
</dbReference>
<comment type="caution">
    <text evidence="5">The sequence shown here is derived from an EMBL/GenBank/DDBJ whole genome shotgun (WGS) entry which is preliminary data.</text>
</comment>
<evidence type="ECO:0000256" key="2">
    <source>
        <dbReference type="ARBA" id="ARBA00023125"/>
    </source>
</evidence>
<keyword evidence="1" id="KW-0805">Transcription regulation</keyword>
<accession>A0A372MHX1</accession>
<evidence type="ECO:0000313" key="6">
    <source>
        <dbReference type="Proteomes" id="UP000264002"/>
    </source>
</evidence>
<dbReference type="PANTHER" id="PTHR43537">
    <property type="entry name" value="TRANSCRIPTIONAL REGULATOR, GNTR FAMILY"/>
    <property type="match status" value="1"/>
</dbReference>
<evidence type="ECO:0000313" key="5">
    <source>
        <dbReference type="EMBL" id="RFU94998.1"/>
    </source>
</evidence>
<dbReference type="GO" id="GO:0003677">
    <property type="term" value="F:DNA binding"/>
    <property type="evidence" value="ECO:0007669"/>
    <property type="project" value="UniProtKB-KW"/>
</dbReference>
<sequence length="222" mass="25412">MSSDARSSIIYNTISTRIINWSYPPGYRLTEEMICSEFNVSRSPVREALNALVSEKLVLKEQHKGYSVRRIDIQEINELYDTRVVLELAVVKDICEKGLDETIYHTLKNEWEVLLSDLRAGAEQSVQADEHFHAALADAAGNQVIKQFLHEIDLRIHFVRLSDITDQARLKQTCTDHLALLEALHQNDYERASAILTRNILWGKEKVDSAIKEALFHAHQMA</sequence>
<reference evidence="6" key="1">
    <citation type="submission" date="2018-08" db="EMBL/GenBank/DDBJ databases">
        <authorList>
            <person name="Grouzdev D.S."/>
            <person name="Krutkina M.S."/>
        </authorList>
    </citation>
    <scope>NUCLEOTIDE SEQUENCE [LARGE SCALE GENOMIC DNA]</scope>
    <source>
        <strain evidence="6">4-11</strain>
    </source>
</reference>
<dbReference type="Gene3D" id="1.10.10.10">
    <property type="entry name" value="Winged helix-like DNA-binding domain superfamily/Winged helix DNA-binding domain"/>
    <property type="match status" value="1"/>
</dbReference>
<dbReference type="GO" id="GO:0003700">
    <property type="term" value="F:DNA-binding transcription factor activity"/>
    <property type="evidence" value="ECO:0007669"/>
    <property type="project" value="InterPro"/>
</dbReference>
<evidence type="ECO:0000259" key="4">
    <source>
        <dbReference type="PROSITE" id="PS50949"/>
    </source>
</evidence>
<dbReference type="AlphaFoldDB" id="A0A372MHX1"/>
<dbReference type="InterPro" id="IPR036388">
    <property type="entry name" value="WH-like_DNA-bd_sf"/>
</dbReference>
<dbReference type="InterPro" id="IPR036390">
    <property type="entry name" value="WH_DNA-bd_sf"/>
</dbReference>
<dbReference type="Proteomes" id="UP000264002">
    <property type="component" value="Unassembled WGS sequence"/>
</dbReference>
<evidence type="ECO:0000256" key="3">
    <source>
        <dbReference type="ARBA" id="ARBA00023163"/>
    </source>
</evidence>
<dbReference type="CDD" id="cd07377">
    <property type="entry name" value="WHTH_GntR"/>
    <property type="match status" value="1"/>
</dbReference>
<evidence type="ECO:0000256" key="1">
    <source>
        <dbReference type="ARBA" id="ARBA00023015"/>
    </source>
</evidence>
<keyword evidence="6" id="KW-1185">Reference proteome</keyword>
<dbReference type="SMART" id="SM00345">
    <property type="entry name" value="HTH_GNTR"/>
    <property type="match status" value="1"/>
</dbReference>
<dbReference type="SMART" id="SM00895">
    <property type="entry name" value="FCD"/>
    <property type="match status" value="1"/>
</dbReference>
<dbReference type="OrthoDB" id="362718at2"/>
<feature type="domain" description="HTH gntR-type" evidence="4">
    <location>
        <begin position="4"/>
        <end position="71"/>
    </location>
</feature>
<dbReference type="InterPro" id="IPR008920">
    <property type="entry name" value="TF_FadR/GntR_C"/>
</dbReference>
<keyword evidence="3" id="KW-0804">Transcription</keyword>
<dbReference type="SUPFAM" id="SSF46785">
    <property type="entry name" value="Winged helix' DNA-binding domain"/>
    <property type="match status" value="1"/>
</dbReference>
<keyword evidence="2" id="KW-0238">DNA-binding</keyword>
<name>A0A372MHX1_9SPIR</name>
<dbReference type="SUPFAM" id="SSF48008">
    <property type="entry name" value="GntR ligand-binding domain-like"/>
    <property type="match status" value="1"/>
</dbReference>
<dbReference type="EMBL" id="QUWK01000006">
    <property type="protein sequence ID" value="RFU94998.1"/>
    <property type="molecule type" value="Genomic_DNA"/>
</dbReference>
<reference evidence="5 6" key="2">
    <citation type="submission" date="2018-09" db="EMBL/GenBank/DDBJ databases">
        <title>Genome of Sphaerochaeta halotolerans strain 4-11.</title>
        <authorList>
            <person name="Nazina T.N."/>
            <person name="Sokolova D.S."/>
        </authorList>
    </citation>
    <scope>NUCLEOTIDE SEQUENCE [LARGE SCALE GENOMIC DNA]</scope>
    <source>
        <strain evidence="5 6">4-11</strain>
    </source>
</reference>
<dbReference type="PROSITE" id="PS50949">
    <property type="entry name" value="HTH_GNTR"/>
    <property type="match status" value="1"/>
</dbReference>
<dbReference type="Gene3D" id="1.20.120.530">
    <property type="entry name" value="GntR ligand-binding domain-like"/>
    <property type="match status" value="1"/>
</dbReference>
<dbReference type="InterPro" id="IPR011711">
    <property type="entry name" value="GntR_C"/>
</dbReference>
<dbReference type="Pfam" id="PF00392">
    <property type="entry name" value="GntR"/>
    <property type="match status" value="1"/>
</dbReference>
<organism evidence="5 6">
    <name type="scientific">Sphaerochaeta halotolerans</name>
    <dbReference type="NCBI Taxonomy" id="2293840"/>
    <lineage>
        <taxon>Bacteria</taxon>
        <taxon>Pseudomonadati</taxon>
        <taxon>Spirochaetota</taxon>
        <taxon>Spirochaetia</taxon>
        <taxon>Spirochaetales</taxon>
        <taxon>Sphaerochaetaceae</taxon>
        <taxon>Sphaerochaeta</taxon>
    </lineage>
</organism>
<dbReference type="PANTHER" id="PTHR43537:SF45">
    <property type="entry name" value="GNTR FAMILY REGULATORY PROTEIN"/>
    <property type="match status" value="1"/>
</dbReference>
<dbReference type="Pfam" id="PF07729">
    <property type="entry name" value="FCD"/>
    <property type="match status" value="1"/>
</dbReference>
<dbReference type="RefSeq" id="WP_117330237.1">
    <property type="nucleotide sequence ID" value="NZ_QUWK01000006.1"/>
</dbReference>
<proteinExistence type="predicted"/>
<protein>
    <submittedName>
        <fullName evidence="5">GntR family transcriptional regulator</fullName>
    </submittedName>
</protein>